<dbReference type="SMART" id="SM00028">
    <property type="entry name" value="TPR"/>
    <property type="match status" value="3"/>
</dbReference>
<dbReference type="PANTHER" id="PTHR44749">
    <property type="entry name" value="SUPPRESSOR OF RPS4-RLD 1"/>
    <property type="match status" value="1"/>
</dbReference>
<keyword evidence="3" id="KW-1185">Reference proteome</keyword>
<sequence length="928" mass="106366">MINGCSKLHMEKFSKNSFEYIKQQIKNHNAADVIEDISLQMKEEESPDRKIILAINSVIAKLSLQTLRSAINDCNRVLSYGPSPILYFLRGLAFLWMENEKDAINSWVEGAKIGGPVSYFSVMSRLIVDPNARSFFYSKRFDIVEILDFVENFDKTRVFSNSDTHYAYSELRKNALNDAIAHFSLIIANDPNNIEALKGRGTAECFSGQWKKAIDDFTIVITKNADVETCSKFRAVSYAAIGNYTAAIADFSTAIALGPFDFITIAERGRLHMLRKCYNLALNDFKQNPQPFYDDKFIVNMAECYYAIGDLSSAHEMIRKVNSDTDHRKEYCHYLICRDLRLIDEAFSHLLRANELLPSFFLQRTAADFMYDSGRFIDAVKYYKGALKLKEEDADTQRKYALSLFQSGAEMQGVEILKALHEAWVTQQNEIDFGQDTFDGLVISGHLKNFYQTSPNKSVLNAASDDLYFISNMMNNSKQPISTIVRQDPLIMKSLVNNYKPPVTEADTTPENENGNSNENENEDNSEHNDFDGIKDVFHLFKFEPSPEEIKLIQDADRIGARIQTEELETTPNKRAVRCYGLCVLYLAQKFREIYYSNKKKKENQQTNPPAPTPTQISNNSTGNILKDAEIKPKEEPYWRDVIGIIIPILTLIDLSKDVRWTLDTTKGILHSEIAPTYYLQRGERVSPKYRHAFPYVMRQFDSQLTNSFADIVQVERVEDVYSITQEENTIVNSTFQCKEKTLKGPTICLKYLGTHGFDLFIRPPLDLNVMRKYEKLIQLSFAEIINENETKGFTSLSTLVLLIWLYQPFSHYSVELGHIIYHAFILGFCSYETKKIVNYSYNLEQNEINGNVNVNFAEGDDEGGANEVQLFIELMAMPNENELGKILISNFREKKIQPSFAETSLSFWDNEPSLEKLYPLLDYEISE</sequence>
<organism evidence="2 3">
    <name type="scientific">Tritrichomonas musculus</name>
    <dbReference type="NCBI Taxonomy" id="1915356"/>
    <lineage>
        <taxon>Eukaryota</taxon>
        <taxon>Metamonada</taxon>
        <taxon>Parabasalia</taxon>
        <taxon>Tritrichomonadida</taxon>
        <taxon>Tritrichomonadidae</taxon>
        <taxon>Tritrichomonas</taxon>
    </lineage>
</organism>
<reference evidence="2 3" key="1">
    <citation type="submission" date="2024-04" db="EMBL/GenBank/DDBJ databases">
        <title>Tritrichomonas musculus Genome.</title>
        <authorList>
            <person name="Alves-Ferreira E."/>
            <person name="Grigg M."/>
            <person name="Lorenzi H."/>
            <person name="Galac M."/>
        </authorList>
    </citation>
    <scope>NUCLEOTIDE SEQUENCE [LARGE SCALE GENOMIC DNA]</scope>
    <source>
        <strain evidence="2 3">EAF2021</strain>
    </source>
</reference>
<feature type="region of interest" description="Disordered" evidence="1">
    <location>
        <begin position="501"/>
        <end position="531"/>
    </location>
</feature>
<comment type="caution">
    <text evidence="2">The sequence shown here is derived from an EMBL/GenBank/DDBJ whole genome shotgun (WGS) entry which is preliminary data.</text>
</comment>
<dbReference type="InterPro" id="IPR044650">
    <property type="entry name" value="SRFR1-like"/>
</dbReference>
<evidence type="ECO:0008006" key="4">
    <source>
        <dbReference type="Google" id="ProtNLM"/>
    </source>
</evidence>
<name>A0ABR2KNN8_9EUKA</name>
<dbReference type="Proteomes" id="UP001470230">
    <property type="component" value="Unassembled WGS sequence"/>
</dbReference>
<evidence type="ECO:0000313" key="3">
    <source>
        <dbReference type="Proteomes" id="UP001470230"/>
    </source>
</evidence>
<gene>
    <name evidence="2" type="ORF">M9Y10_029597</name>
</gene>
<protein>
    <recommendedName>
        <fullName evidence="4">TPR Domain containing protein</fullName>
    </recommendedName>
</protein>
<dbReference type="InterPro" id="IPR011990">
    <property type="entry name" value="TPR-like_helical_dom_sf"/>
</dbReference>
<accession>A0ABR2KNN8</accession>
<dbReference type="Gene3D" id="1.25.40.10">
    <property type="entry name" value="Tetratricopeptide repeat domain"/>
    <property type="match status" value="1"/>
</dbReference>
<feature type="region of interest" description="Disordered" evidence="1">
    <location>
        <begin position="600"/>
        <end position="625"/>
    </location>
</feature>
<dbReference type="InterPro" id="IPR019734">
    <property type="entry name" value="TPR_rpt"/>
</dbReference>
<dbReference type="PANTHER" id="PTHR44749:SF1">
    <property type="entry name" value="TETRATRICOPEPTIDE-LIKE HELICAL DOMAIN-CONTAINING PROTEIN"/>
    <property type="match status" value="1"/>
</dbReference>
<dbReference type="EMBL" id="JAPFFF010000004">
    <property type="protein sequence ID" value="KAK8892371.1"/>
    <property type="molecule type" value="Genomic_DNA"/>
</dbReference>
<proteinExistence type="predicted"/>
<evidence type="ECO:0000256" key="1">
    <source>
        <dbReference type="SAM" id="MobiDB-lite"/>
    </source>
</evidence>
<dbReference type="SUPFAM" id="SSF48452">
    <property type="entry name" value="TPR-like"/>
    <property type="match status" value="2"/>
</dbReference>
<evidence type="ECO:0000313" key="2">
    <source>
        <dbReference type="EMBL" id="KAK8892371.1"/>
    </source>
</evidence>